<evidence type="ECO:0000313" key="2">
    <source>
        <dbReference type="Proteomes" id="UP000294937"/>
    </source>
</evidence>
<dbReference type="RefSeq" id="WP_131924878.1">
    <property type="nucleotide sequence ID" value="NZ_SMAG01000004.1"/>
</dbReference>
<comment type="caution">
    <text evidence="1">The sequence shown here is derived from an EMBL/GenBank/DDBJ whole genome shotgun (WGS) entry which is preliminary data.</text>
</comment>
<dbReference type="InterPro" id="IPR020115">
    <property type="entry name" value="Fin"/>
</dbReference>
<keyword evidence="2" id="KW-1185">Reference proteome</keyword>
<dbReference type="Proteomes" id="UP000294937">
    <property type="component" value="Unassembled WGS sequence"/>
</dbReference>
<organism evidence="1 2">
    <name type="scientific">Hazenella coriacea</name>
    <dbReference type="NCBI Taxonomy" id="1179467"/>
    <lineage>
        <taxon>Bacteria</taxon>
        <taxon>Bacillati</taxon>
        <taxon>Bacillota</taxon>
        <taxon>Bacilli</taxon>
        <taxon>Bacillales</taxon>
        <taxon>Thermoactinomycetaceae</taxon>
        <taxon>Hazenella</taxon>
    </lineage>
</organism>
<dbReference type="OrthoDB" id="2084556at2"/>
<proteinExistence type="predicted"/>
<name>A0A4R3L7U6_9BACL</name>
<evidence type="ECO:0000313" key="1">
    <source>
        <dbReference type="EMBL" id="TCS94294.1"/>
    </source>
</evidence>
<protein>
    <submittedName>
        <fullName evidence="1">Uncharacterized protein DUF2757</fullName>
    </submittedName>
</protein>
<accession>A0A4R3L7U6</accession>
<dbReference type="AlphaFoldDB" id="A0A4R3L7U6"/>
<dbReference type="EMBL" id="SMAG01000004">
    <property type="protein sequence ID" value="TCS94294.1"/>
    <property type="molecule type" value="Genomic_DNA"/>
</dbReference>
<dbReference type="GO" id="GO:0010468">
    <property type="term" value="P:regulation of gene expression"/>
    <property type="evidence" value="ECO:0007669"/>
    <property type="project" value="InterPro"/>
</dbReference>
<sequence>MAIEYVCRYCHATVGKLESSDLTESQLGFDQLTPEERKDIITIDTNGNQRVRIVCESCQEVLERTPELSLQPYLFH</sequence>
<dbReference type="Pfam" id="PF10955">
    <property type="entry name" value="Fin"/>
    <property type="match status" value="1"/>
</dbReference>
<gene>
    <name evidence="1" type="ORF">EDD58_104165</name>
</gene>
<reference evidence="1 2" key="1">
    <citation type="submission" date="2019-03" db="EMBL/GenBank/DDBJ databases">
        <title>Genomic Encyclopedia of Type Strains, Phase IV (KMG-IV): sequencing the most valuable type-strain genomes for metagenomic binning, comparative biology and taxonomic classification.</title>
        <authorList>
            <person name="Goeker M."/>
        </authorList>
    </citation>
    <scope>NUCLEOTIDE SEQUENCE [LARGE SCALE GENOMIC DNA]</scope>
    <source>
        <strain evidence="1 2">DSM 45707</strain>
    </source>
</reference>